<dbReference type="PANTHER" id="PTHR46093">
    <property type="entry name" value="ACYL-COA-BINDING DOMAIN-CONTAINING PROTEIN 5"/>
    <property type="match status" value="1"/>
</dbReference>
<feature type="coiled-coil region" evidence="3">
    <location>
        <begin position="624"/>
        <end position="682"/>
    </location>
</feature>
<dbReference type="SUPFAM" id="SSF89372">
    <property type="entry name" value="Fucose-specific lectin"/>
    <property type="match status" value="1"/>
</dbReference>
<dbReference type="InterPro" id="IPR015915">
    <property type="entry name" value="Kelch-typ_b-propeller"/>
</dbReference>
<evidence type="ECO:0000256" key="1">
    <source>
        <dbReference type="ARBA" id="ARBA00022441"/>
    </source>
</evidence>
<dbReference type="Proteomes" id="UP001491310">
    <property type="component" value="Unassembled WGS sequence"/>
</dbReference>
<feature type="region of interest" description="Disordered" evidence="4">
    <location>
        <begin position="533"/>
        <end position="556"/>
    </location>
</feature>
<feature type="compositionally biased region" description="Basic and acidic residues" evidence="4">
    <location>
        <begin position="538"/>
        <end position="549"/>
    </location>
</feature>
<organism evidence="5 6">
    <name type="scientific">Coccomyxa subellipsoidea</name>
    <dbReference type="NCBI Taxonomy" id="248742"/>
    <lineage>
        <taxon>Eukaryota</taxon>
        <taxon>Viridiplantae</taxon>
        <taxon>Chlorophyta</taxon>
        <taxon>core chlorophytes</taxon>
        <taxon>Trebouxiophyceae</taxon>
        <taxon>Trebouxiophyceae incertae sedis</taxon>
        <taxon>Coccomyxaceae</taxon>
        <taxon>Coccomyxa</taxon>
    </lineage>
</organism>
<evidence type="ECO:0000256" key="4">
    <source>
        <dbReference type="SAM" id="MobiDB-lite"/>
    </source>
</evidence>
<evidence type="ECO:0000256" key="2">
    <source>
        <dbReference type="ARBA" id="ARBA00022737"/>
    </source>
</evidence>
<keyword evidence="2" id="KW-0677">Repeat</keyword>
<comment type="caution">
    <text evidence="5">The sequence shown here is derived from an EMBL/GenBank/DDBJ whole genome shotgun (WGS) entry which is preliminary data.</text>
</comment>
<feature type="region of interest" description="Disordered" evidence="4">
    <location>
        <begin position="452"/>
        <end position="472"/>
    </location>
</feature>
<evidence type="ECO:0000256" key="3">
    <source>
        <dbReference type="SAM" id="Coils"/>
    </source>
</evidence>
<dbReference type="Pfam" id="PF24681">
    <property type="entry name" value="Kelch_KLHDC2_KLHL20_DRC7"/>
    <property type="match status" value="1"/>
</dbReference>
<evidence type="ECO:0008006" key="7">
    <source>
        <dbReference type="Google" id="ProtNLM"/>
    </source>
</evidence>
<accession>A0ABR2YDE4</accession>
<keyword evidence="1" id="KW-0880">Kelch repeat</keyword>
<feature type="compositionally biased region" description="Low complexity" evidence="4">
    <location>
        <begin position="452"/>
        <end position="467"/>
    </location>
</feature>
<gene>
    <name evidence="5" type="ORF">WJX75_009424</name>
</gene>
<proteinExistence type="predicted"/>
<name>A0ABR2YDE4_9CHLO</name>
<protein>
    <recommendedName>
        <fullName evidence="7">Galactose oxidase</fullName>
    </recommendedName>
</protein>
<evidence type="ECO:0000313" key="6">
    <source>
        <dbReference type="Proteomes" id="UP001491310"/>
    </source>
</evidence>
<dbReference type="PANTHER" id="PTHR46093:SF18">
    <property type="entry name" value="FIBRONECTIN TYPE-III DOMAIN-CONTAINING PROTEIN"/>
    <property type="match status" value="1"/>
</dbReference>
<keyword evidence="6" id="KW-1185">Reference proteome</keyword>
<dbReference type="Gene3D" id="2.120.10.80">
    <property type="entry name" value="Kelch-type beta propeller"/>
    <property type="match status" value="2"/>
</dbReference>
<dbReference type="EMBL" id="JALJOT010000015">
    <property type="protein sequence ID" value="KAK9902873.1"/>
    <property type="molecule type" value="Genomic_DNA"/>
</dbReference>
<keyword evidence="3" id="KW-0175">Coiled coil</keyword>
<dbReference type="SUPFAM" id="SSF117281">
    <property type="entry name" value="Kelch motif"/>
    <property type="match status" value="1"/>
</dbReference>
<sequence length="711" mass="76878">MYIKRVLRVSAFNAKRMLMEEVSKEGVLFDSFSESNSREGSLRAGNNIKLSPLLGNRLQACLEDVAASRQASLAEPGSHGSFARTQHVMRADASSENSAHDVDPSLLPLHWRQAVDDADVPSSAFFDYPCPVGPPPSARWGHACAAVGDRFFVFGGESATGLQCNAFVFDAVQNTWRAVPVPSPRSGDALPAMSGHAACAVREKIYLFGGRQHRKYLQRTYVFDTGQGAWMCPKKSPTDPPSLFGHTLTAVGQHGVYLFGGQGKKPSEAVYSLDPDTVTWAQVDTKGEHPGFRQGHSAVWDFSDSLIVFGGLSASSVYNEVHVLSLSTGYWSRPECTGQPPPKRYGHSAVMVAANLMLLFGGCSAQGAFYNDVHLLNTSTFRWHRIGGVGTQPPARYGHACAAAAGRVVIHGGSKGSHAFDGLLTISTAFGREFNSVVSGLGHLRGRPSAWRRCSSSSRSSEPALSSDDGNISTEATHVQLANLLHRRAANDLQAFAARRADISEGLLQKERARAAELEATVSELRLMLEEAGTAGEASREELRSERQSSRRAAQAAERAAEAASAEIASLQMQREKLQARCDGLEARMQGLQQRCTSSEASTVSLELQVGLLQQRLHACSAQLAEKDEEQGRLRGQLREMEAQLTAEQQRSRALQDTQAQLQAARKRMAELAAELAQQRQCCCSQSLQPAGVAKPRGHHEWGLEGAAGCD</sequence>
<evidence type="ECO:0000313" key="5">
    <source>
        <dbReference type="EMBL" id="KAK9902873.1"/>
    </source>
</evidence>
<reference evidence="5 6" key="1">
    <citation type="journal article" date="2024" name="Nat. Commun.">
        <title>Phylogenomics reveals the evolutionary origins of lichenization in chlorophyte algae.</title>
        <authorList>
            <person name="Puginier C."/>
            <person name="Libourel C."/>
            <person name="Otte J."/>
            <person name="Skaloud P."/>
            <person name="Haon M."/>
            <person name="Grisel S."/>
            <person name="Petersen M."/>
            <person name="Berrin J.G."/>
            <person name="Delaux P.M."/>
            <person name="Dal Grande F."/>
            <person name="Keller J."/>
        </authorList>
    </citation>
    <scope>NUCLEOTIDE SEQUENCE [LARGE SCALE GENOMIC DNA]</scope>
    <source>
        <strain evidence="5 6">SAG 216-7</strain>
    </source>
</reference>